<protein>
    <submittedName>
        <fullName evidence="2">Uncharacterized protein</fullName>
    </submittedName>
</protein>
<dbReference type="AlphaFoldDB" id="A0AA35Z8G2"/>
<feature type="transmembrane region" description="Helical" evidence="1">
    <location>
        <begin position="105"/>
        <end position="128"/>
    </location>
</feature>
<feature type="transmembrane region" description="Helical" evidence="1">
    <location>
        <begin position="75"/>
        <end position="93"/>
    </location>
</feature>
<keyword evidence="1" id="KW-0472">Membrane</keyword>
<proteinExistence type="predicted"/>
<dbReference type="EMBL" id="OX465081">
    <property type="protein sequence ID" value="CAI9287820.1"/>
    <property type="molecule type" value="Genomic_DNA"/>
</dbReference>
<organism evidence="2 3">
    <name type="scientific">Lactuca saligna</name>
    <name type="common">Willowleaf lettuce</name>
    <dbReference type="NCBI Taxonomy" id="75948"/>
    <lineage>
        <taxon>Eukaryota</taxon>
        <taxon>Viridiplantae</taxon>
        <taxon>Streptophyta</taxon>
        <taxon>Embryophyta</taxon>
        <taxon>Tracheophyta</taxon>
        <taxon>Spermatophyta</taxon>
        <taxon>Magnoliopsida</taxon>
        <taxon>eudicotyledons</taxon>
        <taxon>Gunneridae</taxon>
        <taxon>Pentapetalae</taxon>
        <taxon>asterids</taxon>
        <taxon>campanulids</taxon>
        <taxon>Asterales</taxon>
        <taxon>Asteraceae</taxon>
        <taxon>Cichorioideae</taxon>
        <taxon>Cichorieae</taxon>
        <taxon>Lactucinae</taxon>
        <taxon>Lactuca</taxon>
    </lineage>
</organism>
<reference evidence="2" key="1">
    <citation type="submission" date="2023-04" db="EMBL/GenBank/DDBJ databases">
        <authorList>
            <person name="Vijverberg K."/>
            <person name="Xiong W."/>
            <person name="Schranz E."/>
        </authorList>
    </citation>
    <scope>NUCLEOTIDE SEQUENCE</scope>
</reference>
<keyword evidence="3" id="KW-1185">Reference proteome</keyword>
<dbReference type="PANTHER" id="PTHR33659">
    <property type="entry name" value="PROTEIN, PUTATIVE-RELATED-RELATED"/>
    <property type="match status" value="1"/>
</dbReference>
<evidence type="ECO:0000313" key="2">
    <source>
        <dbReference type="EMBL" id="CAI9287820.1"/>
    </source>
</evidence>
<evidence type="ECO:0000256" key="1">
    <source>
        <dbReference type="SAM" id="Phobius"/>
    </source>
</evidence>
<sequence>MWHTPVLPRHQHRFPIHCLSIRNPQSVKKKIHLSIISFLQLRSYFISGSSFFYCFGVSIIFVYREMAQVSMVKKASVLAIVAVAISAATVSAQELAPAPSPLAGAAFSLPASGVMIGTSLLLSFVALFRN</sequence>
<name>A0AA35Z8G2_LACSI</name>
<feature type="transmembrane region" description="Helical" evidence="1">
    <location>
        <begin position="44"/>
        <end position="63"/>
    </location>
</feature>
<keyword evidence="1" id="KW-1133">Transmembrane helix</keyword>
<gene>
    <name evidence="2" type="ORF">LSALG_LOCUS27157</name>
</gene>
<evidence type="ECO:0000313" key="3">
    <source>
        <dbReference type="Proteomes" id="UP001177003"/>
    </source>
</evidence>
<keyword evidence="1" id="KW-0812">Transmembrane</keyword>
<accession>A0AA35Z8G2</accession>
<dbReference type="Proteomes" id="UP001177003">
    <property type="component" value="Chromosome 5"/>
</dbReference>
<dbReference type="PANTHER" id="PTHR33659:SF11">
    <property type="entry name" value="TRANSMEMBRANE PROTEIN"/>
    <property type="match status" value="1"/>
</dbReference>